<sequence length="907" mass="93945">MANHYIRVRALIAAAIASLALLGCGGGGSGGGSSNSGNPDPSPGFSVSIDHAELRFSGEEGGYIDGQAVLGSAQGTTTATVYTGALDLGTALDRVTQQVVGTQLKFTVYPKTNLLAGEYRGNVQLFACADDKCARHFAGSPVNVAYTITIRKGMSVSPTSMALGAISGATTSRELVVQLPAGVAAPAVSTAANWFTASYTSAGTVLITTKPMPPGSYAGTVSISIPGRTIEVPVSYTVQSDGSTQTNFTSDVDNLSFTATAGGNAGSRTVNVTLPSWTTELNAEIGYYTSSKGWLTLSKTGERSYTVSANAAELGAGTYAAQLVLRSGYLTSPLTLPVTMTVGAATWSVTGNTSFNVSATTDSAIQSSALQIDLPNLPAQGWTASSSASWLKLINSSGTTGSTKLQVKLDNAAMLQLPNASTYQADVTISSASGKVAATKVTFALKKNLPEVSFVAPHLQLPNTPGTLILRGRGFDSVTDLQKALMVSGSAQVAGITRINDSQLQVQVTGAASGNTSFSIGNAMGVNTGSATMKVAAPSAYTYKAVATAGIKGGIVYDEERRSVYTANKTLGTVMRFAYAGGSWNVTAASLPTIESVAMAPDGASLVATATSGKIVLFDPATLAEQGSYPVPEGVLRDNAYYPGGRIDGYNLNSSPTLVMANNGKAFFTGSGGNPEGGLAYFDLVDRKYGGVPYTTGNFYAASGPGLGISGDGSRLVFGYQSNDTSNAMQYLDTAGQVVKPNGAGIGYWYSSAQSLHGERLTNHYSVWDNRFSLIGNIVLPESFYARTSVFSPDGTRLYALAYAGGRQRIYVLDTSVKLVTSTDLPILGYIDVADAPTCNDNYCSAWPLGDISPDGQTLFFVGEANLLVVPVPRALSPVAARAPMQRAQQGAGAVPKMMTPLKLQPR</sequence>
<name>A0A7W2FBM1_9BURK</name>
<keyword evidence="1" id="KW-0732">Signal</keyword>
<dbReference type="Proteomes" id="UP000573499">
    <property type="component" value="Unassembled WGS sequence"/>
</dbReference>
<protein>
    <recommendedName>
        <fullName evidence="4">BACON domain-containing protein</fullName>
    </recommendedName>
</protein>
<organism evidence="2 3">
    <name type="scientific">Rugamonas apoptosis</name>
    <dbReference type="NCBI Taxonomy" id="2758570"/>
    <lineage>
        <taxon>Bacteria</taxon>
        <taxon>Pseudomonadati</taxon>
        <taxon>Pseudomonadota</taxon>
        <taxon>Betaproteobacteria</taxon>
        <taxon>Burkholderiales</taxon>
        <taxon>Oxalobacteraceae</taxon>
        <taxon>Telluria group</taxon>
        <taxon>Rugamonas</taxon>
    </lineage>
</organism>
<keyword evidence="3" id="KW-1185">Reference proteome</keyword>
<comment type="caution">
    <text evidence="2">The sequence shown here is derived from an EMBL/GenBank/DDBJ whole genome shotgun (WGS) entry which is preliminary data.</text>
</comment>
<evidence type="ECO:0000313" key="2">
    <source>
        <dbReference type="EMBL" id="MBA5688632.1"/>
    </source>
</evidence>
<feature type="chain" id="PRO_5031523434" description="BACON domain-containing protein" evidence="1">
    <location>
        <begin position="21"/>
        <end position="907"/>
    </location>
</feature>
<dbReference type="SUPFAM" id="SSF82171">
    <property type="entry name" value="DPP6 N-terminal domain-like"/>
    <property type="match status" value="1"/>
</dbReference>
<evidence type="ECO:0000313" key="3">
    <source>
        <dbReference type="Proteomes" id="UP000573499"/>
    </source>
</evidence>
<evidence type="ECO:0008006" key="4">
    <source>
        <dbReference type="Google" id="ProtNLM"/>
    </source>
</evidence>
<proteinExistence type="predicted"/>
<dbReference type="AlphaFoldDB" id="A0A7W2FBM1"/>
<feature type="signal peptide" evidence="1">
    <location>
        <begin position="1"/>
        <end position="20"/>
    </location>
</feature>
<gene>
    <name evidence="2" type="ORF">H3H39_16430</name>
</gene>
<dbReference type="EMBL" id="JACEZU010000008">
    <property type="protein sequence ID" value="MBA5688632.1"/>
    <property type="molecule type" value="Genomic_DNA"/>
</dbReference>
<dbReference type="PROSITE" id="PS51257">
    <property type="entry name" value="PROKAR_LIPOPROTEIN"/>
    <property type="match status" value="1"/>
</dbReference>
<dbReference type="RefSeq" id="WP_182154482.1">
    <property type="nucleotide sequence ID" value="NZ_JACEZU010000008.1"/>
</dbReference>
<evidence type="ECO:0000256" key="1">
    <source>
        <dbReference type="SAM" id="SignalP"/>
    </source>
</evidence>
<reference evidence="2 3" key="1">
    <citation type="submission" date="2020-07" db="EMBL/GenBank/DDBJ databases">
        <title>Novel species isolated from subtropical streams in China.</title>
        <authorList>
            <person name="Lu H."/>
        </authorList>
    </citation>
    <scope>NUCLEOTIDE SEQUENCE [LARGE SCALE GENOMIC DNA]</scope>
    <source>
        <strain evidence="2 3">LX47W</strain>
    </source>
</reference>
<accession>A0A7W2FBM1</accession>